<evidence type="ECO:0000259" key="3">
    <source>
        <dbReference type="PROSITE" id="PS51186"/>
    </source>
</evidence>
<dbReference type="Pfam" id="PF00583">
    <property type="entry name" value="Acetyltransf_1"/>
    <property type="match status" value="1"/>
</dbReference>
<dbReference type="Proteomes" id="UP000182703">
    <property type="component" value="Chromosome"/>
</dbReference>
<evidence type="ECO:0000256" key="2">
    <source>
        <dbReference type="ARBA" id="ARBA00023315"/>
    </source>
</evidence>
<evidence type="ECO:0000313" key="5">
    <source>
        <dbReference type="Proteomes" id="UP000182703"/>
    </source>
</evidence>
<keyword evidence="2" id="KW-0012">Acyltransferase</keyword>
<organism evidence="4 5">
    <name type="scientific">Chelatococcus daeguensis</name>
    <dbReference type="NCBI Taxonomy" id="444444"/>
    <lineage>
        <taxon>Bacteria</taxon>
        <taxon>Pseudomonadati</taxon>
        <taxon>Pseudomonadota</taxon>
        <taxon>Alphaproteobacteria</taxon>
        <taxon>Hyphomicrobiales</taxon>
        <taxon>Chelatococcaceae</taxon>
        <taxon>Chelatococcus</taxon>
    </lineage>
</organism>
<keyword evidence="5" id="KW-1185">Reference proteome</keyword>
<dbReference type="SUPFAM" id="SSF55729">
    <property type="entry name" value="Acyl-CoA N-acyltransferases (Nat)"/>
    <property type="match status" value="1"/>
</dbReference>
<dbReference type="EMBL" id="CP018095">
    <property type="protein sequence ID" value="APF38574.1"/>
    <property type="molecule type" value="Genomic_DNA"/>
</dbReference>
<evidence type="ECO:0000256" key="1">
    <source>
        <dbReference type="ARBA" id="ARBA00022679"/>
    </source>
</evidence>
<dbReference type="InterPro" id="IPR000182">
    <property type="entry name" value="GNAT_dom"/>
</dbReference>
<gene>
    <name evidence="4" type="ORF">BOQ54_15660</name>
</gene>
<name>A0AAC9JUI1_9HYPH</name>
<accession>A0AAC9JUI1</accession>
<dbReference type="InterPro" id="IPR016181">
    <property type="entry name" value="Acyl_CoA_acyltransferase"/>
</dbReference>
<dbReference type="Gene3D" id="3.40.630.30">
    <property type="match status" value="1"/>
</dbReference>
<keyword evidence="1" id="KW-0808">Transferase</keyword>
<sequence>MLCDGYTDIPAGKLATVVTYLEMTAPPAVGRMGSVDLSLLRLDAPDVEHYLGLFRTVGGPWLWVSRLAMPIPEVARILADPDVEAYAVVLAGEDAGLLELDFRGGDEAEIVYFGLVEAAVGRGAGQALMQLALARAWSRPIRRLMVHTCHLDHPGALPFYVRMGFRPYKRAVEVMEDPRLAGLLPPEAAPHVPLIAPPR</sequence>
<dbReference type="PANTHER" id="PTHR43800">
    <property type="entry name" value="PEPTIDYL-LYSINE N-ACETYLTRANSFERASE YJAB"/>
    <property type="match status" value="1"/>
</dbReference>
<feature type="domain" description="N-acetyltransferase" evidence="3">
    <location>
        <begin position="37"/>
        <end position="186"/>
    </location>
</feature>
<protein>
    <submittedName>
        <fullName evidence="4">GNAT family N-acetyltransferase</fullName>
    </submittedName>
</protein>
<dbReference type="AlphaFoldDB" id="A0AAC9JUI1"/>
<proteinExistence type="predicted"/>
<dbReference type="RefSeq" id="WP_071924258.1">
    <property type="nucleotide sequence ID" value="NZ_CP018095.1"/>
</dbReference>
<evidence type="ECO:0000313" key="4">
    <source>
        <dbReference type="EMBL" id="APF38574.1"/>
    </source>
</evidence>
<dbReference type="PANTHER" id="PTHR43800:SF1">
    <property type="entry name" value="PEPTIDYL-LYSINE N-ACETYLTRANSFERASE YJAB"/>
    <property type="match status" value="1"/>
</dbReference>
<dbReference type="GO" id="GO:0016747">
    <property type="term" value="F:acyltransferase activity, transferring groups other than amino-acyl groups"/>
    <property type="evidence" value="ECO:0007669"/>
    <property type="project" value="InterPro"/>
</dbReference>
<reference evidence="4 5" key="1">
    <citation type="submission" date="2016-11" db="EMBL/GenBank/DDBJ databases">
        <title>Complete genome sequence of the aerobically denitrifying bacterium Chelatococcus daeguensis TAD1.</title>
        <authorList>
            <person name="Yang Y."/>
            <person name="Huang S."/>
            <person name="Lin E."/>
        </authorList>
    </citation>
    <scope>NUCLEOTIDE SEQUENCE [LARGE SCALE GENOMIC DNA]</scope>
    <source>
        <strain evidence="4 5">TAD1</strain>
    </source>
</reference>
<dbReference type="KEGG" id="cdq:BOQ54_15660"/>
<dbReference type="CDD" id="cd04301">
    <property type="entry name" value="NAT_SF"/>
    <property type="match status" value="1"/>
</dbReference>
<dbReference type="PROSITE" id="PS51186">
    <property type="entry name" value="GNAT"/>
    <property type="match status" value="1"/>
</dbReference>